<dbReference type="InterPro" id="IPR016024">
    <property type="entry name" value="ARM-type_fold"/>
</dbReference>
<dbReference type="PANTHER" id="PTHR13554:SF10">
    <property type="entry name" value="26S PROTEASOME NON-ATPASE REGULATORY SUBUNIT 5"/>
    <property type="match status" value="1"/>
</dbReference>
<dbReference type="Pfam" id="PF10508">
    <property type="entry name" value="Proteasom_PSMB"/>
    <property type="match status" value="2"/>
</dbReference>
<dbReference type="Gene3D" id="1.25.10.10">
    <property type="entry name" value="Leucine-rich Repeat Variant"/>
    <property type="match status" value="1"/>
</dbReference>
<evidence type="ECO:0000313" key="4">
    <source>
        <dbReference type="WBParaSite" id="TREG1_58540.1"/>
    </source>
</evidence>
<organism evidence="3 4">
    <name type="scientific">Trichobilharzia regenti</name>
    <name type="common">Nasal bird schistosome</name>
    <dbReference type="NCBI Taxonomy" id="157069"/>
    <lineage>
        <taxon>Eukaryota</taxon>
        <taxon>Metazoa</taxon>
        <taxon>Spiralia</taxon>
        <taxon>Lophotrochozoa</taxon>
        <taxon>Platyhelminthes</taxon>
        <taxon>Trematoda</taxon>
        <taxon>Digenea</taxon>
        <taxon>Strigeidida</taxon>
        <taxon>Schistosomatoidea</taxon>
        <taxon>Schistosomatidae</taxon>
        <taxon>Trichobilharzia</taxon>
    </lineage>
</organism>
<evidence type="ECO:0000256" key="2">
    <source>
        <dbReference type="ARBA" id="ARBA00014933"/>
    </source>
</evidence>
<sequence>MGILVVEKWLYSVGTIHNFSIAYFQALDLQIFPCCVAVSKKVVNSKMTIPDELFVLISSVSSGNGSTEDYERICLILSNLSTTELRSVFRKCDILKALMSINLQDKQSSQIAMKLATIVFSLVPLFDFVQSHEDELLLIIESTKFDLIEFILKRLRVGATEADCSVDNLPDRFLEAVARLVLHERLSISTEAQNFLITLGSKCPLGLKKVLGAPIIDTLKSSCTKPEHSIRVSEFAVHLASVRPEIFQDVKNSGLLQPILDGLSSRDPLVCLNWLELAKMLTDTQTGYQFLSEKDIFTRLMNDLRSFSSDSLADLLLPGYIAFFGNLAKHVPDYWLDDSNKGGGEGFKDILANAVENKNISISMTALETVGCIATTLAGRIALNRLFANDCAFRNVLSKLFLLISNSPSEICTRAVGCYSFLLRRPGGVMVTDGLLDDAIRSLDWAVMSCQKGINTTPTTTTTTTEEKEALVAPLLKRLYALVTQPFFDVRVAVFKAIDAIATQPWGVRQIIQQPGFFEYLLNRQTELGLTDKIQLMQAKLDIMNNMLKTFEAWNSSTYKAYNNLIGSDQLKCIKVYIKEGLWGVVQTEAAVALEPG</sequence>
<dbReference type="SUPFAM" id="SSF48371">
    <property type="entry name" value="ARM repeat"/>
    <property type="match status" value="1"/>
</dbReference>
<protein>
    <recommendedName>
        <fullName evidence="2">26S proteasome non-ATPase regulatory subunit 5</fullName>
    </recommendedName>
</protein>
<reference evidence="3" key="1">
    <citation type="submission" date="2022-06" db="EMBL/GenBank/DDBJ databases">
        <authorList>
            <person name="Berger JAMES D."/>
            <person name="Berger JAMES D."/>
        </authorList>
    </citation>
    <scope>NUCLEOTIDE SEQUENCE [LARGE SCALE GENOMIC DNA]</scope>
</reference>
<keyword evidence="3" id="KW-1185">Reference proteome</keyword>
<dbReference type="GO" id="GO:0005829">
    <property type="term" value="C:cytosol"/>
    <property type="evidence" value="ECO:0007669"/>
    <property type="project" value="TreeGrafter"/>
</dbReference>
<dbReference type="Proteomes" id="UP000050795">
    <property type="component" value="Unassembled WGS sequence"/>
</dbReference>
<dbReference type="AlphaFoldDB" id="A0AA85JY63"/>
<dbReference type="InterPro" id="IPR011989">
    <property type="entry name" value="ARM-like"/>
</dbReference>
<accession>A0AA85JY63</accession>
<dbReference type="WBParaSite" id="TREG1_58540.1">
    <property type="protein sequence ID" value="TREG1_58540.1"/>
    <property type="gene ID" value="TREG1_58540"/>
</dbReference>
<proteinExistence type="inferred from homology"/>
<comment type="similarity">
    <text evidence="1">Belongs to the proteasome subunit S5B/HSM3 family.</text>
</comment>
<name>A0AA85JY63_TRIRE</name>
<dbReference type="PANTHER" id="PTHR13554">
    <property type="entry name" value="26S PROTEASOME NON-ATPASE REGULATORY SUBUNIT 5-RELATED"/>
    <property type="match status" value="1"/>
</dbReference>
<evidence type="ECO:0000256" key="1">
    <source>
        <dbReference type="ARBA" id="ARBA00006823"/>
    </source>
</evidence>
<reference evidence="4" key="2">
    <citation type="submission" date="2023-11" db="UniProtKB">
        <authorList>
            <consortium name="WormBaseParasite"/>
        </authorList>
    </citation>
    <scope>IDENTIFICATION</scope>
</reference>
<dbReference type="InterPro" id="IPR019538">
    <property type="entry name" value="PSMD5"/>
</dbReference>
<evidence type="ECO:0000313" key="3">
    <source>
        <dbReference type="Proteomes" id="UP000050795"/>
    </source>
</evidence>
<dbReference type="GO" id="GO:0043248">
    <property type="term" value="P:proteasome assembly"/>
    <property type="evidence" value="ECO:0007669"/>
    <property type="project" value="InterPro"/>
</dbReference>